<protein>
    <submittedName>
        <fullName evidence="2">Histidine phosphatase family protein</fullName>
    </submittedName>
</protein>
<keyword evidence="3" id="KW-1185">Reference proteome</keyword>
<dbReference type="GO" id="GO:0016791">
    <property type="term" value="F:phosphatase activity"/>
    <property type="evidence" value="ECO:0007669"/>
    <property type="project" value="TreeGrafter"/>
</dbReference>
<dbReference type="Pfam" id="PF00300">
    <property type="entry name" value="His_Phos_1"/>
    <property type="match status" value="1"/>
</dbReference>
<comment type="caution">
    <text evidence="2">The sequence shown here is derived from an EMBL/GenBank/DDBJ whole genome shotgun (WGS) entry which is preliminary data.</text>
</comment>
<dbReference type="PANTHER" id="PTHR48100">
    <property type="entry name" value="BROAD-SPECIFICITY PHOSPHATASE YOR283W-RELATED"/>
    <property type="match status" value="1"/>
</dbReference>
<dbReference type="GO" id="GO:0005737">
    <property type="term" value="C:cytoplasm"/>
    <property type="evidence" value="ECO:0007669"/>
    <property type="project" value="TreeGrafter"/>
</dbReference>
<dbReference type="InterPro" id="IPR050275">
    <property type="entry name" value="PGM_Phosphatase"/>
</dbReference>
<dbReference type="CDD" id="cd07067">
    <property type="entry name" value="HP_PGM_like"/>
    <property type="match status" value="1"/>
</dbReference>
<keyword evidence="1" id="KW-1133">Transmembrane helix</keyword>
<dbReference type="InterPro" id="IPR013078">
    <property type="entry name" value="His_Pase_superF_clade-1"/>
</dbReference>
<name>A0A328UFC0_9FIRM</name>
<dbReference type="RefSeq" id="WP_112331704.1">
    <property type="nucleotide sequence ID" value="NZ_QLYR01000001.1"/>
</dbReference>
<keyword evidence="1" id="KW-0812">Transmembrane</keyword>
<evidence type="ECO:0000313" key="3">
    <source>
        <dbReference type="Proteomes" id="UP000249377"/>
    </source>
</evidence>
<dbReference type="AlphaFoldDB" id="A0A328UFC0"/>
<reference evidence="2 3" key="1">
    <citation type="submission" date="2018-06" db="EMBL/GenBank/DDBJ databases">
        <title>Noncontiguous genome sequence of Ruminococcaceae bacterium ASD2818.</title>
        <authorList>
            <person name="Chaplin A.V."/>
            <person name="Sokolova S.R."/>
            <person name="Kochetkova T.O."/>
            <person name="Goltsov A.Y."/>
            <person name="Trofimov D.Y."/>
            <person name="Efimov B.A."/>
        </authorList>
    </citation>
    <scope>NUCLEOTIDE SEQUENCE [LARGE SCALE GENOMIC DNA]</scope>
    <source>
        <strain evidence="2 3">ASD2818</strain>
    </source>
</reference>
<dbReference type="PANTHER" id="PTHR48100:SF1">
    <property type="entry name" value="HISTIDINE PHOSPHATASE FAMILY PROTEIN-RELATED"/>
    <property type="match status" value="1"/>
</dbReference>
<dbReference type="InterPro" id="IPR029033">
    <property type="entry name" value="His_PPase_superfam"/>
</dbReference>
<organism evidence="2 3">
    <name type="scientific">Hydrogeniiclostridium mannosilyticum</name>
    <dbReference type="NCBI Taxonomy" id="2764322"/>
    <lineage>
        <taxon>Bacteria</taxon>
        <taxon>Bacillati</taxon>
        <taxon>Bacillota</taxon>
        <taxon>Clostridia</taxon>
        <taxon>Eubacteriales</taxon>
        <taxon>Acutalibacteraceae</taxon>
        <taxon>Hydrogeniiclostridium</taxon>
    </lineage>
</organism>
<sequence>MQSYVIHFIRHGLTEGNLQGRYVGRTDLPLAPAGRAQLEKQRRAGGYPAAQAYFCAPQLRCRETLEVLYPQARPALVDGFSECDFGAWEGKTAGEIAQADPHFMEWMNGGPQAGPAGGESNQAFMYRVCAAFEALVEQLLRTQTVSAVVVASGGVIMSLLAAYGLPRAQAYEWMMDAGCGYSVRITPGLWMRSMVAEVYAQLPPREDPAENGGILNLAREAAARSYGGQDEEASRQEP</sequence>
<dbReference type="EMBL" id="QLYR01000001">
    <property type="protein sequence ID" value="RAQ30507.1"/>
    <property type="molecule type" value="Genomic_DNA"/>
</dbReference>
<dbReference type="SMART" id="SM00855">
    <property type="entry name" value="PGAM"/>
    <property type="match status" value="1"/>
</dbReference>
<keyword evidence="1" id="KW-0472">Membrane</keyword>
<proteinExistence type="predicted"/>
<evidence type="ECO:0000313" key="2">
    <source>
        <dbReference type="EMBL" id="RAQ30507.1"/>
    </source>
</evidence>
<dbReference type="SUPFAM" id="SSF53254">
    <property type="entry name" value="Phosphoglycerate mutase-like"/>
    <property type="match status" value="1"/>
</dbReference>
<dbReference type="Proteomes" id="UP000249377">
    <property type="component" value="Unassembled WGS sequence"/>
</dbReference>
<dbReference type="Gene3D" id="3.40.50.1240">
    <property type="entry name" value="Phosphoglycerate mutase-like"/>
    <property type="match status" value="1"/>
</dbReference>
<gene>
    <name evidence="2" type="ORF">DPQ25_03135</name>
</gene>
<accession>A0A328UFC0</accession>
<feature type="transmembrane region" description="Helical" evidence="1">
    <location>
        <begin position="145"/>
        <end position="165"/>
    </location>
</feature>
<evidence type="ECO:0000256" key="1">
    <source>
        <dbReference type="SAM" id="Phobius"/>
    </source>
</evidence>